<feature type="region of interest" description="Disordered" evidence="4">
    <location>
        <begin position="591"/>
        <end position="752"/>
    </location>
</feature>
<feature type="region of interest" description="Disordered" evidence="4">
    <location>
        <begin position="515"/>
        <end position="571"/>
    </location>
</feature>
<keyword evidence="5" id="KW-1185">Reference proteome</keyword>
<evidence type="ECO:0000313" key="5">
    <source>
        <dbReference type="Proteomes" id="UP001652642"/>
    </source>
</evidence>
<evidence type="ECO:0000256" key="3">
    <source>
        <dbReference type="ARBA" id="ARBA00022677"/>
    </source>
</evidence>
<evidence type="ECO:0000256" key="1">
    <source>
        <dbReference type="ARBA" id="ARBA00004502"/>
    </source>
</evidence>
<accession>A0ABM5EM53</accession>
<dbReference type="RefSeq" id="XP_072834234.1">
    <property type="nucleotide sequence ID" value="XM_072978133.1"/>
</dbReference>
<feature type="region of interest" description="Disordered" evidence="4">
    <location>
        <begin position="982"/>
        <end position="1048"/>
    </location>
</feature>
<comment type="similarity">
    <text evidence="2">Belongs to the perilipin family.</text>
</comment>
<dbReference type="PANTHER" id="PTHR14024:SF11">
    <property type="entry name" value="PERILIPIN-3"/>
    <property type="match status" value="1"/>
</dbReference>
<keyword evidence="3" id="KW-0551">Lipid droplet</keyword>
<feature type="compositionally biased region" description="Low complexity" evidence="4">
    <location>
        <begin position="987"/>
        <end position="996"/>
    </location>
</feature>
<dbReference type="PANTHER" id="PTHR14024">
    <property type="entry name" value="PERILIPIN"/>
    <property type="match status" value="1"/>
</dbReference>
<feature type="compositionally biased region" description="Basic and acidic residues" evidence="4">
    <location>
        <begin position="871"/>
        <end position="900"/>
    </location>
</feature>
<dbReference type="Gene3D" id="3.30.720.170">
    <property type="entry name" value="Perilipin, alpha-beta domain"/>
    <property type="match status" value="1"/>
</dbReference>
<organism evidence="5 6">
    <name type="scientific">Pogona vitticeps</name>
    <name type="common">central bearded dragon</name>
    <dbReference type="NCBI Taxonomy" id="103695"/>
    <lineage>
        <taxon>Eukaryota</taxon>
        <taxon>Metazoa</taxon>
        <taxon>Chordata</taxon>
        <taxon>Craniata</taxon>
        <taxon>Vertebrata</taxon>
        <taxon>Euteleostomi</taxon>
        <taxon>Lepidosauria</taxon>
        <taxon>Squamata</taxon>
        <taxon>Bifurcata</taxon>
        <taxon>Unidentata</taxon>
        <taxon>Episquamata</taxon>
        <taxon>Toxicofera</taxon>
        <taxon>Iguania</taxon>
        <taxon>Acrodonta</taxon>
        <taxon>Agamidae</taxon>
        <taxon>Amphibolurinae</taxon>
        <taxon>Pogona</taxon>
    </lineage>
</organism>
<sequence>MEAEVAASKFANEFKQLEAGFDSETDLTEPHSILNCRVCQLFVRTVDRLLDKSDELMDHYLPLTEEEIGNLKKAVEELDDSAADHQVQMCLDRINNLSSKLRQRAYMMALSKLRMARRNTQESLCQLHQTINLIGEVQHEDHPEKHQSFRKLSAITVEWTQRHDRHTIQAPFRELKEAESQNEEVGVRLAESSRIAIGAPLAESTRIEFEAPLAESTGTGIGAPLAESTRIEFEAPVAQSTGLEEIGQPLAQSSSIESTPKISHPEPTPPPVEATPEKAMTPPAERSSPEKRATPPPETSGPGHVSLPAPQSLRLEQVTKPAPSLPEHILRDMANITVTSPGCDKQDQLASETPLPAEEDNMLPSEMEEKALEMSRSLAHNLHGTYENLLVHLKDLPEELQKKLYQTCRDMADLRSDFDSAHHFGDLSRGLLNKSFEVLAEAQCSMDELMEYALQSPKALLWLKDHLPNLEDQEQVLREDVPLPAKEEEEVVASVFGKKGQDQDILKIQEAYDPQGCKEDTLPGEEEPAAPSAGQHRSEDILEIQRAQDPQGCKEEEPQVTENQADQPVEQPAWNLTEMLQRVLPKAPAVEDVSGQAEVIPPPEEQEVGERNILEIQRAQDPQGCKEEEPQATENQADRPAGEPAWNLTEMLQRVFPKAPSVEDVPGQAEVVLPPEEQEVGERNILEIQRAQDPQGCKEDTLPGEEEPATPSAGQRRSEDILEIQRAQDPQGCKEEEPQATENQADRPVGQPAWNLTEMLQRVLPKAPAVEDVPGQAEVVLPPEEQEVGERNILEIQRAQDPKGCDEEPLPGEQEVVPPSSEWELEGLLKIEEAYDPQVCDEGPPPRKEGEVVTPSEWKIVKFLQAYAPKMHTEEASSPKKTVEAVAPLKEETRDSDGLKTQKAHHPKGCDEDGPSENEGTDWEGPFLAERSGREILKIQEAQDPKGCEDETLSIREKTEASPSSEQEEWRFLKILQSYIPRSRNNGASPGAEAKAPPAPGKWEGKEGAPEGAPEGVPPPPGNLEPPRWDILKIQEAQDPKGCEEDEA</sequence>
<dbReference type="InterPro" id="IPR004279">
    <property type="entry name" value="Perilipin"/>
</dbReference>
<dbReference type="Gene3D" id="1.20.120.340">
    <property type="entry name" value="Flagellar protein FliS"/>
    <property type="match status" value="2"/>
</dbReference>
<comment type="subcellular location">
    <subcellularLocation>
        <location evidence="1">Lipid droplet</location>
    </subcellularLocation>
</comment>
<proteinExistence type="inferred from homology"/>
<feature type="region of interest" description="Disordered" evidence="4">
    <location>
        <begin position="339"/>
        <end position="359"/>
    </location>
</feature>
<name>A0ABM5EM53_9SAUR</name>
<gene>
    <name evidence="6" type="primary">LOC110079313</name>
</gene>
<feature type="region of interest" description="Disordered" evidence="4">
    <location>
        <begin position="799"/>
        <end position="821"/>
    </location>
</feature>
<feature type="compositionally biased region" description="Basic and acidic residues" evidence="4">
    <location>
        <begin position="1027"/>
        <end position="1048"/>
    </location>
</feature>
<feature type="region of interest" description="Disordered" evidence="4">
    <location>
        <begin position="871"/>
        <end position="969"/>
    </location>
</feature>
<dbReference type="Pfam" id="PF03036">
    <property type="entry name" value="Perilipin"/>
    <property type="match status" value="2"/>
</dbReference>
<protein>
    <submittedName>
        <fullName evidence="6">Uncharacterized protein</fullName>
    </submittedName>
</protein>
<feature type="compositionally biased region" description="Polar residues" evidence="4">
    <location>
        <begin position="250"/>
        <end position="261"/>
    </location>
</feature>
<evidence type="ECO:0000256" key="4">
    <source>
        <dbReference type="SAM" id="MobiDB-lite"/>
    </source>
</evidence>
<dbReference type="Proteomes" id="UP001652642">
    <property type="component" value="Chromosome 7"/>
</dbReference>
<dbReference type="SUPFAM" id="SSF109775">
    <property type="entry name" value="Mannose-6-phosphate receptor binding protein 1 (Tip47), C-terminal domain"/>
    <property type="match status" value="2"/>
</dbReference>
<dbReference type="GeneID" id="110079313"/>
<evidence type="ECO:0000256" key="2">
    <source>
        <dbReference type="ARBA" id="ARBA00006311"/>
    </source>
</evidence>
<feature type="compositionally biased region" description="Acidic residues" evidence="4">
    <location>
        <begin position="912"/>
        <end position="922"/>
    </location>
</feature>
<evidence type="ECO:0000313" key="6">
    <source>
        <dbReference type="RefSeq" id="XP_072834234.1"/>
    </source>
</evidence>
<feature type="region of interest" description="Disordered" evidence="4">
    <location>
        <begin position="250"/>
        <end position="308"/>
    </location>
</feature>
<reference evidence="6" key="1">
    <citation type="submission" date="2025-08" db="UniProtKB">
        <authorList>
            <consortium name="RefSeq"/>
        </authorList>
    </citation>
    <scope>IDENTIFICATION</scope>
</reference>
<feature type="compositionally biased region" description="Basic and acidic residues" evidence="4">
    <location>
        <begin position="931"/>
        <end position="960"/>
    </location>
</feature>